<dbReference type="Gramene" id="Zm00001eb028070_T001">
    <property type="protein sequence ID" value="Zm00001eb028070_P001"/>
    <property type="gene ID" value="Zm00001eb028070"/>
</dbReference>
<proteinExistence type="predicted"/>
<organism evidence="1 2">
    <name type="scientific">Zea mays</name>
    <name type="common">Maize</name>
    <dbReference type="NCBI Taxonomy" id="4577"/>
    <lineage>
        <taxon>Eukaryota</taxon>
        <taxon>Viridiplantae</taxon>
        <taxon>Streptophyta</taxon>
        <taxon>Embryophyta</taxon>
        <taxon>Tracheophyta</taxon>
        <taxon>Spermatophyta</taxon>
        <taxon>Magnoliopsida</taxon>
        <taxon>Liliopsida</taxon>
        <taxon>Poales</taxon>
        <taxon>Poaceae</taxon>
        <taxon>PACMAD clade</taxon>
        <taxon>Panicoideae</taxon>
        <taxon>Andropogonodae</taxon>
        <taxon>Andropogoneae</taxon>
        <taxon>Tripsacinae</taxon>
        <taxon>Zea</taxon>
    </lineage>
</organism>
<name>A0A804LQ86_MAIZE</name>
<sequence length="99" mass="11295">MIILHWVESLPDAQPGVLDELSRSIRTSKVPVCVYDFHLCLNIQYRTHRHVCSVDWMGMNVGFKANNNGLKPYLCIILTFLLFKCGGSTTIVELKKLML</sequence>
<dbReference type="Proteomes" id="UP000007305">
    <property type="component" value="Chromosome 1"/>
</dbReference>
<dbReference type="EnsemblPlants" id="Zm00001eb028070_T001">
    <property type="protein sequence ID" value="Zm00001eb028070_P001"/>
    <property type="gene ID" value="Zm00001eb028070"/>
</dbReference>
<reference evidence="2" key="1">
    <citation type="submission" date="2015-12" db="EMBL/GenBank/DDBJ databases">
        <title>Update maize B73 reference genome by single molecule sequencing technologies.</title>
        <authorList>
            <consortium name="Maize Genome Sequencing Project"/>
            <person name="Ware D."/>
        </authorList>
    </citation>
    <scope>NUCLEOTIDE SEQUENCE [LARGE SCALE GENOMIC DNA]</scope>
    <source>
        <strain evidence="2">cv. B73</strain>
    </source>
</reference>
<evidence type="ECO:0000313" key="2">
    <source>
        <dbReference type="Proteomes" id="UP000007305"/>
    </source>
</evidence>
<evidence type="ECO:0000313" key="1">
    <source>
        <dbReference type="EnsemblPlants" id="Zm00001eb028070_P001"/>
    </source>
</evidence>
<dbReference type="InParanoid" id="A0A804LQ86"/>
<reference evidence="1" key="2">
    <citation type="submission" date="2019-07" db="EMBL/GenBank/DDBJ databases">
        <authorList>
            <person name="Seetharam A."/>
            <person name="Woodhouse M."/>
            <person name="Cannon E."/>
        </authorList>
    </citation>
    <scope>NUCLEOTIDE SEQUENCE [LARGE SCALE GENOMIC DNA]</scope>
    <source>
        <strain evidence="1">cv. B73</strain>
    </source>
</reference>
<keyword evidence="2" id="KW-1185">Reference proteome</keyword>
<protein>
    <submittedName>
        <fullName evidence="1">Uncharacterized protein</fullName>
    </submittedName>
</protein>
<accession>A0A804LQ86</accession>
<dbReference type="AlphaFoldDB" id="A0A804LQ86"/>
<reference evidence="1" key="3">
    <citation type="submission" date="2021-05" db="UniProtKB">
        <authorList>
            <consortium name="EnsemblPlants"/>
        </authorList>
    </citation>
    <scope>IDENTIFICATION</scope>
    <source>
        <strain evidence="1">cv. B73</strain>
    </source>
</reference>